<gene>
    <name evidence="4" type="ORF">KIL84_002143</name>
    <name evidence="3" type="ORF">KIL84_010303</name>
</gene>
<evidence type="ECO:0000313" key="5">
    <source>
        <dbReference type="Proteomes" id="UP000827986"/>
    </source>
</evidence>
<name>A0A9D3XGQ5_9SAUR</name>
<reference evidence="4" key="1">
    <citation type="submission" date="2021-09" db="EMBL/GenBank/DDBJ databases">
        <title>The genome of Mauremys mutica provides insights into the evolution of semi-aquatic lifestyle.</title>
        <authorList>
            <person name="Gong S."/>
            <person name="Gao Y."/>
        </authorList>
    </citation>
    <scope>NUCLEOTIDE SEQUENCE</scope>
    <source>
        <strain evidence="4">MM-2020</strain>
        <tissue evidence="4">Muscle</tissue>
    </source>
</reference>
<evidence type="ECO:0000313" key="4">
    <source>
        <dbReference type="EMBL" id="KAH1181209.1"/>
    </source>
</evidence>
<dbReference type="Proteomes" id="UP000827986">
    <property type="component" value="Unassembled WGS sequence"/>
</dbReference>
<dbReference type="EMBL" id="JAHDVG010000469">
    <property type="protein sequence ID" value="KAH1181209.1"/>
    <property type="molecule type" value="Genomic_DNA"/>
</dbReference>
<feature type="transmembrane region" description="Helical" evidence="2">
    <location>
        <begin position="20"/>
        <end position="40"/>
    </location>
</feature>
<proteinExistence type="predicted"/>
<evidence type="ECO:0000313" key="3">
    <source>
        <dbReference type="EMBL" id="KAH1176601.1"/>
    </source>
</evidence>
<dbReference type="EMBL" id="JAHDVG010000474">
    <property type="protein sequence ID" value="KAH1176601.1"/>
    <property type="molecule type" value="Genomic_DNA"/>
</dbReference>
<feature type="non-terminal residue" evidence="4">
    <location>
        <position position="75"/>
    </location>
</feature>
<evidence type="ECO:0000256" key="1">
    <source>
        <dbReference type="SAM" id="MobiDB-lite"/>
    </source>
</evidence>
<evidence type="ECO:0000256" key="2">
    <source>
        <dbReference type="SAM" id="Phobius"/>
    </source>
</evidence>
<keyword evidence="5" id="KW-1185">Reference proteome</keyword>
<keyword evidence="2" id="KW-0812">Transmembrane</keyword>
<feature type="region of interest" description="Disordered" evidence="1">
    <location>
        <begin position="48"/>
        <end position="75"/>
    </location>
</feature>
<accession>A0A9D3XGQ5</accession>
<keyword evidence="2" id="KW-1133">Transmembrane helix</keyword>
<dbReference type="AlphaFoldDB" id="A0A9D3XGQ5"/>
<keyword evidence="2" id="KW-0472">Membrane</keyword>
<feature type="non-terminal residue" evidence="4">
    <location>
        <position position="1"/>
    </location>
</feature>
<sequence>TYLCLSSHAPGPAMSLGVWLLRTALVLLLLGSAPIINCILEKGAPALPEPLRTGNGSKGQAGEDPAMGEESVIYA</sequence>
<organism evidence="4 5">
    <name type="scientific">Mauremys mutica</name>
    <name type="common">yellowpond turtle</name>
    <dbReference type="NCBI Taxonomy" id="74926"/>
    <lineage>
        <taxon>Eukaryota</taxon>
        <taxon>Metazoa</taxon>
        <taxon>Chordata</taxon>
        <taxon>Craniata</taxon>
        <taxon>Vertebrata</taxon>
        <taxon>Euteleostomi</taxon>
        <taxon>Archelosauria</taxon>
        <taxon>Testudinata</taxon>
        <taxon>Testudines</taxon>
        <taxon>Cryptodira</taxon>
        <taxon>Durocryptodira</taxon>
        <taxon>Testudinoidea</taxon>
        <taxon>Geoemydidae</taxon>
        <taxon>Geoemydinae</taxon>
        <taxon>Mauremys</taxon>
    </lineage>
</organism>
<protein>
    <submittedName>
        <fullName evidence="4">Uncharacterized protein</fullName>
    </submittedName>
</protein>
<comment type="caution">
    <text evidence="4">The sequence shown here is derived from an EMBL/GenBank/DDBJ whole genome shotgun (WGS) entry which is preliminary data.</text>
</comment>